<keyword evidence="3" id="KW-1185">Reference proteome</keyword>
<sequence length="162" mass="18275">MMLLPLTAQAHDPRWQQVCCTEQRCVRDSSGDIVTVAIIGIQSSFPIQGVRTLKTTVKRAMIVKEVLRAEVFRSGERPSVLYIIRSGVIAWRSETSVYEAKNWRETRKMKNQRRGQKGAQQEASNLTTSYLARLTMTMARNAEPSLKTPSYTPDSDPVTGTR</sequence>
<dbReference type="Proteomes" id="UP001175211">
    <property type="component" value="Unassembled WGS sequence"/>
</dbReference>
<dbReference type="RefSeq" id="XP_060323224.1">
    <property type="nucleotide sequence ID" value="XM_060470377.1"/>
</dbReference>
<reference evidence="2" key="1">
    <citation type="submission" date="2023-06" db="EMBL/GenBank/DDBJ databases">
        <authorList>
            <consortium name="Lawrence Berkeley National Laboratory"/>
            <person name="Ahrendt S."/>
            <person name="Sahu N."/>
            <person name="Indic B."/>
            <person name="Wong-Bajracharya J."/>
            <person name="Merenyi Z."/>
            <person name="Ke H.-M."/>
            <person name="Monk M."/>
            <person name="Kocsube S."/>
            <person name="Drula E."/>
            <person name="Lipzen A."/>
            <person name="Balint B."/>
            <person name="Henrissat B."/>
            <person name="Andreopoulos B."/>
            <person name="Martin F.M."/>
            <person name="Harder C.B."/>
            <person name="Rigling D."/>
            <person name="Ford K.L."/>
            <person name="Foster G.D."/>
            <person name="Pangilinan J."/>
            <person name="Papanicolaou A."/>
            <person name="Barry K."/>
            <person name="LaButti K."/>
            <person name="Viragh M."/>
            <person name="Koriabine M."/>
            <person name="Yan M."/>
            <person name="Riley R."/>
            <person name="Champramary S."/>
            <person name="Plett K.L."/>
            <person name="Tsai I.J."/>
            <person name="Slot J."/>
            <person name="Sipos G."/>
            <person name="Plett J."/>
            <person name="Nagy L.G."/>
            <person name="Grigoriev I.V."/>
        </authorList>
    </citation>
    <scope>NUCLEOTIDE SEQUENCE</scope>
    <source>
        <strain evidence="2">CCBAS 213</strain>
    </source>
</reference>
<evidence type="ECO:0000256" key="1">
    <source>
        <dbReference type="SAM" id="MobiDB-lite"/>
    </source>
</evidence>
<evidence type="ECO:0000313" key="3">
    <source>
        <dbReference type="Proteomes" id="UP001175211"/>
    </source>
</evidence>
<feature type="compositionally biased region" description="Polar residues" evidence="1">
    <location>
        <begin position="147"/>
        <end position="162"/>
    </location>
</feature>
<evidence type="ECO:0000313" key="2">
    <source>
        <dbReference type="EMBL" id="KAK0439293.1"/>
    </source>
</evidence>
<proteinExistence type="predicted"/>
<gene>
    <name evidence="2" type="ORF">EV420DRAFT_1486390</name>
</gene>
<feature type="region of interest" description="Disordered" evidence="1">
    <location>
        <begin position="140"/>
        <end position="162"/>
    </location>
</feature>
<name>A0AA39MMF1_ARMTA</name>
<organism evidence="2 3">
    <name type="scientific">Armillaria tabescens</name>
    <name type="common">Ringless honey mushroom</name>
    <name type="synonym">Agaricus tabescens</name>
    <dbReference type="NCBI Taxonomy" id="1929756"/>
    <lineage>
        <taxon>Eukaryota</taxon>
        <taxon>Fungi</taxon>
        <taxon>Dikarya</taxon>
        <taxon>Basidiomycota</taxon>
        <taxon>Agaricomycotina</taxon>
        <taxon>Agaricomycetes</taxon>
        <taxon>Agaricomycetidae</taxon>
        <taxon>Agaricales</taxon>
        <taxon>Marasmiineae</taxon>
        <taxon>Physalacriaceae</taxon>
        <taxon>Desarmillaria</taxon>
    </lineage>
</organism>
<dbReference type="EMBL" id="JAUEPS010000087">
    <property type="protein sequence ID" value="KAK0439293.1"/>
    <property type="molecule type" value="Genomic_DNA"/>
</dbReference>
<accession>A0AA39MMF1</accession>
<protein>
    <submittedName>
        <fullName evidence="2">Uncharacterized protein</fullName>
    </submittedName>
</protein>
<comment type="caution">
    <text evidence="2">The sequence shown here is derived from an EMBL/GenBank/DDBJ whole genome shotgun (WGS) entry which is preliminary data.</text>
</comment>
<dbReference type="GeneID" id="85353925"/>
<dbReference type="AlphaFoldDB" id="A0AA39MMF1"/>